<feature type="transmembrane region" description="Helical" evidence="1">
    <location>
        <begin position="74"/>
        <end position="92"/>
    </location>
</feature>
<evidence type="ECO:0000313" key="3">
    <source>
        <dbReference type="Proteomes" id="UP000799771"/>
    </source>
</evidence>
<keyword evidence="1" id="KW-1133">Transmembrane helix</keyword>
<gene>
    <name evidence="2" type="ORF">P153DRAFT_66960</name>
</gene>
<accession>A0A6A6A8L8</accession>
<dbReference type="Proteomes" id="UP000799771">
    <property type="component" value="Unassembled WGS sequence"/>
</dbReference>
<name>A0A6A6A8L8_9PLEO</name>
<dbReference type="RefSeq" id="XP_033521803.1">
    <property type="nucleotide sequence ID" value="XM_033673327.1"/>
</dbReference>
<dbReference type="EMBL" id="ML977511">
    <property type="protein sequence ID" value="KAF2127414.1"/>
    <property type="molecule type" value="Genomic_DNA"/>
</dbReference>
<evidence type="ECO:0000256" key="1">
    <source>
        <dbReference type="SAM" id="Phobius"/>
    </source>
</evidence>
<reference evidence="2" key="1">
    <citation type="journal article" date="2020" name="Stud. Mycol.">
        <title>101 Dothideomycetes genomes: a test case for predicting lifestyles and emergence of pathogens.</title>
        <authorList>
            <person name="Haridas S."/>
            <person name="Albert R."/>
            <person name="Binder M."/>
            <person name="Bloem J."/>
            <person name="Labutti K."/>
            <person name="Salamov A."/>
            <person name="Andreopoulos B."/>
            <person name="Baker S."/>
            <person name="Barry K."/>
            <person name="Bills G."/>
            <person name="Bluhm B."/>
            <person name="Cannon C."/>
            <person name="Castanera R."/>
            <person name="Culley D."/>
            <person name="Daum C."/>
            <person name="Ezra D."/>
            <person name="Gonzalez J."/>
            <person name="Henrissat B."/>
            <person name="Kuo A."/>
            <person name="Liang C."/>
            <person name="Lipzen A."/>
            <person name="Lutzoni F."/>
            <person name="Magnuson J."/>
            <person name="Mondo S."/>
            <person name="Nolan M."/>
            <person name="Ohm R."/>
            <person name="Pangilinan J."/>
            <person name="Park H.-J."/>
            <person name="Ramirez L."/>
            <person name="Alfaro M."/>
            <person name="Sun H."/>
            <person name="Tritt A."/>
            <person name="Yoshinaga Y."/>
            <person name="Zwiers L.-H."/>
            <person name="Turgeon B."/>
            <person name="Goodwin S."/>
            <person name="Spatafora J."/>
            <person name="Crous P."/>
            <person name="Grigoriev I."/>
        </authorList>
    </citation>
    <scope>NUCLEOTIDE SEQUENCE</scope>
    <source>
        <strain evidence="2">CBS 119687</strain>
    </source>
</reference>
<organism evidence="2 3">
    <name type="scientific">Dothidotthia symphoricarpi CBS 119687</name>
    <dbReference type="NCBI Taxonomy" id="1392245"/>
    <lineage>
        <taxon>Eukaryota</taxon>
        <taxon>Fungi</taxon>
        <taxon>Dikarya</taxon>
        <taxon>Ascomycota</taxon>
        <taxon>Pezizomycotina</taxon>
        <taxon>Dothideomycetes</taxon>
        <taxon>Pleosporomycetidae</taxon>
        <taxon>Pleosporales</taxon>
        <taxon>Dothidotthiaceae</taxon>
        <taxon>Dothidotthia</taxon>
    </lineage>
</organism>
<sequence length="102" mass="12336">MHDHFMIPLSFLIGWLSYPKMSCHVRFMVLAARQYHRAGVHAFRRYIKLDSILRCRCPSWRTLCLFYYEYTDNYFTTINFVFLTSVTVLRYIPLKESRRAAI</sequence>
<protein>
    <submittedName>
        <fullName evidence="2">Uncharacterized protein</fullName>
    </submittedName>
</protein>
<keyword evidence="3" id="KW-1185">Reference proteome</keyword>
<keyword evidence="1" id="KW-0472">Membrane</keyword>
<dbReference type="AlphaFoldDB" id="A0A6A6A8L8"/>
<dbReference type="GeneID" id="54413759"/>
<keyword evidence="1" id="KW-0812">Transmembrane</keyword>
<evidence type="ECO:0000313" key="2">
    <source>
        <dbReference type="EMBL" id="KAF2127414.1"/>
    </source>
</evidence>
<proteinExistence type="predicted"/>